<dbReference type="InterPro" id="IPR000261">
    <property type="entry name" value="EH_dom"/>
</dbReference>
<name>A0AAD2K2U3_9AGAR</name>
<dbReference type="GO" id="GO:0005737">
    <property type="term" value="C:cytoplasm"/>
    <property type="evidence" value="ECO:0007669"/>
    <property type="project" value="TreeGrafter"/>
</dbReference>
<feature type="region of interest" description="Disordered" evidence="2">
    <location>
        <begin position="629"/>
        <end position="663"/>
    </location>
</feature>
<gene>
    <name evidence="5" type="ORF">MYCIT1_LOCUS23807</name>
</gene>
<protein>
    <submittedName>
        <fullName evidence="5">Uncharacterized protein</fullName>
    </submittedName>
</protein>
<dbReference type="EMBL" id="CAVNYO010000405">
    <property type="protein sequence ID" value="CAK5275800.1"/>
    <property type="molecule type" value="Genomic_DNA"/>
</dbReference>
<evidence type="ECO:0000313" key="5">
    <source>
        <dbReference type="EMBL" id="CAK5275800.1"/>
    </source>
</evidence>
<comment type="caution">
    <text evidence="5">The sequence shown here is derived from an EMBL/GenBank/DDBJ whole genome shotgun (WGS) entry which is preliminary data.</text>
</comment>
<dbReference type="GO" id="GO:0005886">
    <property type="term" value="C:plasma membrane"/>
    <property type="evidence" value="ECO:0007669"/>
    <property type="project" value="TreeGrafter"/>
</dbReference>
<dbReference type="Proteomes" id="UP001295794">
    <property type="component" value="Unassembled WGS sequence"/>
</dbReference>
<evidence type="ECO:0000256" key="2">
    <source>
        <dbReference type="SAM" id="MobiDB-lite"/>
    </source>
</evidence>
<evidence type="ECO:0000256" key="1">
    <source>
        <dbReference type="SAM" id="Coils"/>
    </source>
</evidence>
<dbReference type="PROSITE" id="PS50222">
    <property type="entry name" value="EF_HAND_2"/>
    <property type="match status" value="1"/>
</dbReference>
<dbReference type="AlphaFoldDB" id="A0AAD2K2U3"/>
<dbReference type="InterPro" id="IPR011992">
    <property type="entry name" value="EF-hand-dom_pair"/>
</dbReference>
<evidence type="ECO:0000259" key="4">
    <source>
        <dbReference type="PROSITE" id="PS50222"/>
    </source>
</evidence>
<dbReference type="GO" id="GO:0006897">
    <property type="term" value="P:endocytosis"/>
    <property type="evidence" value="ECO:0007669"/>
    <property type="project" value="TreeGrafter"/>
</dbReference>
<dbReference type="PROSITE" id="PS50031">
    <property type="entry name" value="EH"/>
    <property type="match status" value="3"/>
</dbReference>
<accession>A0AAD2K2U3</accession>
<reference evidence="5" key="1">
    <citation type="submission" date="2023-11" db="EMBL/GenBank/DDBJ databases">
        <authorList>
            <person name="De Vega J J."/>
            <person name="De Vega J J."/>
        </authorList>
    </citation>
    <scope>NUCLEOTIDE SEQUENCE</scope>
</reference>
<dbReference type="Gene3D" id="1.10.238.10">
    <property type="entry name" value="EF-hand"/>
    <property type="match status" value="3"/>
</dbReference>
<dbReference type="CDD" id="cd00052">
    <property type="entry name" value="EH"/>
    <property type="match status" value="2"/>
</dbReference>
<evidence type="ECO:0000313" key="6">
    <source>
        <dbReference type="Proteomes" id="UP001295794"/>
    </source>
</evidence>
<feature type="domain" description="EF-hand" evidence="4">
    <location>
        <begin position="40"/>
        <end position="75"/>
    </location>
</feature>
<sequence>MHPTRDELELVSQLFASGEPKTLDAITGTHALALFANTGLSDEVLGQIWSIADKDSNGQLSRDETGALLRLMGWAQAGVKPSPDLLEKRARPYSAYSLRLHPGTFEDTRSRPPTTDANRQGKFLKLFYSNGPVEGFVSGDRAREVMSKSKLPVEKLSRIWDLSDRTTRGALDSTSFVVAMYLIQGLMSHTLSALPDTLPDWLFDQASAVPPSPSIVISTTPSQDPFASPHDETPRSWDIPAEIRANSDRIFDSLDPLRTGFVSDSVTLPLLLESKLPPDELAKIWSQADIRGDGKLTREGFAIAQFLVRQRLGSNARTKPMPPAKPPNLVDHRRVRSASAVNALDKPVPPLPTGRLLTPTLQPAPFRYSTAPPLPVRDVQAGLPRRSSFVLYPTLPTQSSDALPMRPDRAEAEAAIARLNRQLRDMQDSITQLRETAAQKTAMVTTVTQENESLRVVIEELQVQLVNNERDTHQVLNQVLGKENDALRKALNTAEKELKQLQSASSDIEMQRIQYEDLVRENERLSRQIEEMRESTTQLPWAGGDSELQTLINEDLARENARLRGVERDTRENVAQLQEAAAGFEVQRGRNADLMRDNERLQATARRVQANLDTQQQQVAQLTRELERYKSNARTSAPARAGPSREADVPPPAYEELDLNGIV</sequence>
<keyword evidence="1" id="KW-0175">Coiled coil</keyword>
<proteinExistence type="predicted"/>
<dbReference type="PANTHER" id="PTHR11216">
    <property type="entry name" value="EH DOMAIN"/>
    <property type="match status" value="1"/>
</dbReference>
<keyword evidence="6" id="KW-1185">Reference proteome</keyword>
<organism evidence="5 6">
    <name type="scientific">Mycena citricolor</name>
    <dbReference type="NCBI Taxonomy" id="2018698"/>
    <lineage>
        <taxon>Eukaryota</taxon>
        <taxon>Fungi</taxon>
        <taxon>Dikarya</taxon>
        <taxon>Basidiomycota</taxon>
        <taxon>Agaricomycotina</taxon>
        <taxon>Agaricomycetes</taxon>
        <taxon>Agaricomycetidae</taxon>
        <taxon>Agaricales</taxon>
        <taxon>Marasmiineae</taxon>
        <taxon>Mycenaceae</taxon>
        <taxon>Mycena</taxon>
    </lineage>
</organism>
<dbReference type="Pfam" id="PF12763">
    <property type="entry name" value="EH"/>
    <property type="match status" value="3"/>
</dbReference>
<dbReference type="SMART" id="SM00027">
    <property type="entry name" value="EH"/>
    <property type="match status" value="3"/>
</dbReference>
<feature type="domain" description="EH" evidence="3">
    <location>
        <begin position="243"/>
        <end position="336"/>
    </location>
</feature>
<feature type="domain" description="EH" evidence="3">
    <location>
        <begin position="119"/>
        <end position="209"/>
    </location>
</feature>
<feature type="coiled-coil region" evidence="1">
    <location>
        <begin position="409"/>
        <end position="535"/>
    </location>
</feature>
<dbReference type="InterPro" id="IPR002048">
    <property type="entry name" value="EF_hand_dom"/>
</dbReference>
<dbReference type="SUPFAM" id="SSF47473">
    <property type="entry name" value="EF-hand"/>
    <property type="match status" value="3"/>
</dbReference>
<dbReference type="GO" id="GO:0016197">
    <property type="term" value="P:endosomal transport"/>
    <property type="evidence" value="ECO:0007669"/>
    <property type="project" value="TreeGrafter"/>
</dbReference>
<feature type="domain" description="EH" evidence="3">
    <location>
        <begin position="7"/>
        <end position="97"/>
    </location>
</feature>
<evidence type="ECO:0000259" key="3">
    <source>
        <dbReference type="PROSITE" id="PS50031"/>
    </source>
</evidence>
<dbReference type="GO" id="GO:0005509">
    <property type="term" value="F:calcium ion binding"/>
    <property type="evidence" value="ECO:0007669"/>
    <property type="project" value="InterPro"/>
</dbReference>